<feature type="domain" description="OmpA-like" evidence="3">
    <location>
        <begin position="371"/>
        <end position="492"/>
    </location>
</feature>
<reference evidence="4 5" key="1">
    <citation type="submission" date="2018-03" db="EMBL/GenBank/DDBJ databases">
        <authorList>
            <person name="Keele B.F."/>
        </authorList>
    </citation>
    <scope>NUCLEOTIDE SEQUENCE [LARGE SCALE GENOMIC DNA]</scope>
    <source>
        <strain evidence="4 5">CECT 8504</strain>
    </source>
</reference>
<feature type="chain" id="PRO_5015316036" evidence="2">
    <location>
        <begin position="22"/>
        <end position="501"/>
    </location>
</feature>
<dbReference type="PANTHER" id="PTHR30329:SF20">
    <property type="entry name" value="EXPORTED PROTEIN"/>
    <property type="match status" value="1"/>
</dbReference>
<keyword evidence="5" id="KW-1185">Reference proteome</keyword>
<dbReference type="AlphaFoldDB" id="A0A2R8BSV1"/>
<dbReference type="Gene3D" id="3.30.1330.60">
    <property type="entry name" value="OmpA-like domain"/>
    <property type="match status" value="1"/>
</dbReference>
<dbReference type="CDD" id="cd07185">
    <property type="entry name" value="OmpA_C-like"/>
    <property type="match status" value="1"/>
</dbReference>
<evidence type="ECO:0000256" key="1">
    <source>
        <dbReference type="PROSITE-ProRule" id="PRU00473"/>
    </source>
</evidence>
<dbReference type="RefSeq" id="WP_108893077.1">
    <property type="nucleotide sequence ID" value="NZ_ONZF01000002.1"/>
</dbReference>
<dbReference type="Pfam" id="PF00691">
    <property type="entry name" value="OmpA"/>
    <property type="match status" value="1"/>
</dbReference>
<dbReference type="SUPFAM" id="SSF103088">
    <property type="entry name" value="OmpA-like"/>
    <property type="match status" value="1"/>
</dbReference>
<evidence type="ECO:0000313" key="4">
    <source>
        <dbReference type="EMBL" id="SPJ23221.1"/>
    </source>
</evidence>
<accession>A0A2R8BSV1</accession>
<dbReference type="GO" id="GO:0016020">
    <property type="term" value="C:membrane"/>
    <property type="evidence" value="ECO:0007669"/>
    <property type="project" value="UniProtKB-UniRule"/>
</dbReference>
<gene>
    <name evidence="4" type="primary">oprF_1</name>
    <name evidence="4" type="ORF">PAA8504_01027</name>
</gene>
<sequence length="501" mass="53298">MRGLVRTIALLAGLAAMPTFADVTLRAGDTVVAKGELLDFDGRFYRILGEFGETTLDGRTLTCAGEDCPGPDAPERLRISGEGWIVDTVLPPVIETFAQREGYTLQISDEGATHVYDLLLNGKSAGRIELLPTTSAEGVADLIADVADFAVMLRPPTAPEAAMAREAGRGDLTRHERRAILGLDAIVPVVSALSPRTQFGPGWSVRVDPQDLHLPDPSTALGQLVLDAFPSLTGVGAIYYQDAGELSRAVAEDPDAIGLTLYSKIGNAQAVPFSGECGASIAATPETMKTEDYPYTVPILIYAPARRLSDLARDVIDYATSPVAQPVIRRAGLLDQFPESTSFAVQGDRLGLAISTAEDSAALPGLRRMVRDLRDRSRLSLSFRFTGGSSELDAQSQDNVARLARAIARGLFDGRDILFAGFTDRAGPSSANRALSRDRAEAVRDAVEAAVGPDVVPLAADGYGETLPIACDDTNWGKRVNRRVEVWIGAAAAKETPLPGN</sequence>
<name>A0A2R8BSV1_9RHOB</name>
<dbReference type="InterPro" id="IPR050330">
    <property type="entry name" value="Bact_OuterMem_StrucFunc"/>
</dbReference>
<keyword evidence="1" id="KW-0472">Membrane</keyword>
<protein>
    <submittedName>
        <fullName evidence="4">Outer membrane porin F</fullName>
    </submittedName>
</protein>
<organism evidence="4 5">
    <name type="scientific">Palleronia abyssalis</name>
    <dbReference type="NCBI Taxonomy" id="1501240"/>
    <lineage>
        <taxon>Bacteria</taxon>
        <taxon>Pseudomonadati</taxon>
        <taxon>Pseudomonadota</taxon>
        <taxon>Alphaproteobacteria</taxon>
        <taxon>Rhodobacterales</taxon>
        <taxon>Roseobacteraceae</taxon>
        <taxon>Palleronia</taxon>
    </lineage>
</organism>
<dbReference type="SUPFAM" id="SSF53850">
    <property type="entry name" value="Periplasmic binding protein-like II"/>
    <property type="match status" value="1"/>
</dbReference>
<dbReference type="PANTHER" id="PTHR30329">
    <property type="entry name" value="STATOR ELEMENT OF FLAGELLAR MOTOR COMPLEX"/>
    <property type="match status" value="1"/>
</dbReference>
<proteinExistence type="predicted"/>
<feature type="signal peptide" evidence="2">
    <location>
        <begin position="1"/>
        <end position="21"/>
    </location>
</feature>
<dbReference type="EMBL" id="ONZF01000002">
    <property type="protein sequence ID" value="SPJ23221.1"/>
    <property type="molecule type" value="Genomic_DNA"/>
</dbReference>
<dbReference type="InterPro" id="IPR006665">
    <property type="entry name" value="OmpA-like"/>
</dbReference>
<evidence type="ECO:0000313" key="5">
    <source>
        <dbReference type="Proteomes" id="UP000244912"/>
    </source>
</evidence>
<dbReference type="InterPro" id="IPR036737">
    <property type="entry name" value="OmpA-like_sf"/>
</dbReference>
<dbReference type="PROSITE" id="PS51123">
    <property type="entry name" value="OMPA_2"/>
    <property type="match status" value="1"/>
</dbReference>
<dbReference type="OrthoDB" id="9790048at2"/>
<evidence type="ECO:0000259" key="3">
    <source>
        <dbReference type="PROSITE" id="PS51123"/>
    </source>
</evidence>
<dbReference type="Proteomes" id="UP000244912">
    <property type="component" value="Unassembled WGS sequence"/>
</dbReference>
<evidence type="ECO:0000256" key="2">
    <source>
        <dbReference type="SAM" id="SignalP"/>
    </source>
</evidence>
<keyword evidence="2" id="KW-0732">Signal</keyword>